<dbReference type="GO" id="GO:0015031">
    <property type="term" value="P:protein transport"/>
    <property type="evidence" value="ECO:0007669"/>
    <property type="project" value="UniProtKB-KW"/>
</dbReference>
<gene>
    <name evidence="11" type="ORF">PsYK624_069640</name>
</gene>
<dbReference type="InterPro" id="IPR024340">
    <property type="entry name" value="Sec16_CCD"/>
</dbReference>
<feature type="region of interest" description="Disordered" evidence="8">
    <location>
        <begin position="88"/>
        <end position="144"/>
    </location>
</feature>
<feature type="compositionally biased region" description="Polar residues" evidence="8">
    <location>
        <begin position="554"/>
        <end position="566"/>
    </location>
</feature>
<dbReference type="InterPro" id="IPR024298">
    <property type="entry name" value="Sec16_Sec23-bd"/>
</dbReference>
<keyword evidence="7" id="KW-0653">Protein transport</keyword>
<evidence type="ECO:0000259" key="10">
    <source>
        <dbReference type="Pfam" id="PF12932"/>
    </source>
</evidence>
<dbReference type="OrthoDB" id="8918678at2759"/>
<feature type="compositionally biased region" description="Polar residues" evidence="8">
    <location>
        <begin position="104"/>
        <end position="123"/>
    </location>
</feature>
<evidence type="ECO:0000256" key="4">
    <source>
        <dbReference type="ARBA" id="ARBA00022824"/>
    </source>
</evidence>
<dbReference type="Proteomes" id="UP000703269">
    <property type="component" value="Unassembled WGS sequence"/>
</dbReference>
<evidence type="ECO:0000313" key="12">
    <source>
        <dbReference type="Proteomes" id="UP000703269"/>
    </source>
</evidence>
<proteinExistence type="inferred from homology"/>
<comment type="function">
    <text evidence="6 7">Involved in the initiation of assembly of the COPII coat required for the formation of transport vesicles from the endoplasmic reticulum (ER) and the selection of cargo molecules. Also involved in autophagy.</text>
</comment>
<dbReference type="Pfam" id="PF12931">
    <property type="entry name" value="TPR_Sec16"/>
    <property type="match status" value="1"/>
</dbReference>
<dbReference type="GO" id="GO:0006914">
    <property type="term" value="P:autophagy"/>
    <property type="evidence" value="ECO:0007669"/>
    <property type="project" value="UniProtKB-KW"/>
</dbReference>
<feature type="compositionally biased region" description="Low complexity" evidence="8">
    <location>
        <begin position="710"/>
        <end position="720"/>
    </location>
</feature>
<dbReference type="PANTHER" id="PTHR13402">
    <property type="entry name" value="RGPR-RELATED"/>
    <property type="match status" value="1"/>
</dbReference>
<keyword evidence="7" id="KW-0072">Autophagy</keyword>
<feature type="region of interest" description="Disordered" evidence="8">
    <location>
        <begin position="467"/>
        <end position="748"/>
    </location>
</feature>
<evidence type="ECO:0000256" key="1">
    <source>
        <dbReference type="ARBA" id="ARBA00004397"/>
    </source>
</evidence>
<keyword evidence="12" id="KW-1185">Reference proteome</keyword>
<feature type="compositionally biased region" description="Low complexity" evidence="8">
    <location>
        <begin position="1733"/>
        <end position="1752"/>
    </location>
</feature>
<organism evidence="11 12">
    <name type="scientific">Phanerochaete sordida</name>
    <dbReference type="NCBI Taxonomy" id="48140"/>
    <lineage>
        <taxon>Eukaryota</taxon>
        <taxon>Fungi</taxon>
        <taxon>Dikarya</taxon>
        <taxon>Basidiomycota</taxon>
        <taxon>Agaricomycotina</taxon>
        <taxon>Agaricomycetes</taxon>
        <taxon>Polyporales</taxon>
        <taxon>Phanerochaetaceae</taxon>
        <taxon>Phanerochaete</taxon>
    </lineage>
</organism>
<dbReference type="Pfam" id="PF12932">
    <property type="entry name" value="Sec16"/>
    <property type="match status" value="1"/>
</dbReference>
<feature type="domain" description="Sec16 Sec23-binding" evidence="9">
    <location>
        <begin position="1007"/>
        <end position="1345"/>
    </location>
</feature>
<evidence type="ECO:0000313" key="11">
    <source>
        <dbReference type="EMBL" id="GJE90820.1"/>
    </source>
</evidence>
<dbReference type="EMBL" id="BPQB01000018">
    <property type="protein sequence ID" value="GJE90820.1"/>
    <property type="molecule type" value="Genomic_DNA"/>
</dbReference>
<evidence type="ECO:0000256" key="8">
    <source>
        <dbReference type="SAM" id="MobiDB-lite"/>
    </source>
</evidence>
<comment type="subcellular location">
    <subcellularLocation>
        <location evidence="1">Endoplasmic reticulum membrane</location>
        <topology evidence="1">Peripheral membrane protein</topology>
        <orientation evidence="1">Cytoplasmic side</orientation>
    </subcellularLocation>
</comment>
<feature type="compositionally biased region" description="Pro residues" evidence="8">
    <location>
        <begin position="581"/>
        <end position="593"/>
    </location>
</feature>
<dbReference type="GO" id="GO:0012507">
    <property type="term" value="C:ER to Golgi transport vesicle membrane"/>
    <property type="evidence" value="ECO:0007669"/>
    <property type="project" value="TreeGrafter"/>
</dbReference>
<keyword evidence="5 7" id="KW-0931">ER-Golgi transport</keyword>
<evidence type="ECO:0000256" key="6">
    <source>
        <dbReference type="ARBA" id="ARBA00024687"/>
    </source>
</evidence>
<dbReference type="PRINTS" id="PR01217">
    <property type="entry name" value="PRICHEXTENSN"/>
</dbReference>
<evidence type="ECO:0000256" key="3">
    <source>
        <dbReference type="ARBA" id="ARBA00022448"/>
    </source>
</evidence>
<feature type="compositionally biased region" description="Pro residues" evidence="8">
    <location>
        <begin position="1677"/>
        <end position="1686"/>
    </location>
</feature>
<feature type="compositionally biased region" description="Low complexity" evidence="8">
    <location>
        <begin position="1432"/>
        <end position="1443"/>
    </location>
</feature>
<dbReference type="GO" id="GO:0007030">
    <property type="term" value="P:Golgi organization"/>
    <property type="evidence" value="ECO:0007669"/>
    <property type="project" value="TreeGrafter"/>
</dbReference>
<comment type="caution">
    <text evidence="11">The sequence shown here is derived from an EMBL/GenBank/DDBJ whole genome shotgun (WGS) entry which is preliminary data.</text>
</comment>
<dbReference type="PANTHER" id="PTHR13402:SF6">
    <property type="entry name" value="SECRETORY 16, ISOFORM I"/>
    <property type="match status" value="1"/>
</dbReference>
<feature type="compositionally biased region" description="Polar residues" evidence="8">
    <location>
        <begin position="604"/>
        <end position="614"/>
    </location>
</feature>
<dbReference type="GO" id="GO:0070971">
    <property type="term" value="C:endoplasmic reticulum exit site"/>
    <property type="evidence" value="ECO:0007669"/>
    <property type="project" value="TreeGrafter"/>
</dbReference>
<evidence type="ECO:0000259" key="9">
    <source>
        <dbReference type="Pfam" id="PF12931"/>
    </source>
</evidence>
<feature type="compositionally biased region" description="Low complexity" evidence="8">
    <location>
        <begin position="567"/>
        <end position="580"/>
    </location>
</feature>
<dbReference type="CDD" id="cd09233">
    <property type="entry name" value="ACE1-Sec16-like"/>
    <property type="match status" value="1"/>
</dbReference>
<dbReference type="Gene3D" id="1.25.40.1030">
    <property type="match status" value="1"/>
</dbReference>
<keyword evidence="7" id="KW-0472">Membrane</keyword>
<feature type="region of interest" description="Disordered" evidence="8">
    <location>
        <begin position="277"/>
        <end position="439"/>
    </location>
</feature>
<dbReference type="GO" id="GO:0070973">
    <property type="term" value="P:protein localization to endoplasmic reticulum exit site"/>
    <property type="evidence" value="ECO:0007669"/>
    <property type="project" value="TreeGrafter"/>
</dbReference>
<feature type="domain" description="Sec16 central conserved" evidence="10">
    <location>
        <begin position="806"/>
        <end position="941"/>
    </location>
</feature>
<feature type="compositionally biased region" description="Polar residues" evidence="8">
    <location>
        <begin position="1709"/>
        <end position="1720"/>
    </location>
</feature>
<keyword evidence="4 7" id="KW-0256">Endoplasmic reticulum</keyword>
<evidence type="ECO:0000256" key="5">
    <source>
        <dbReference type="ARBA" id="ARBA00022892"/>
    </source>
</evidence>
<feature type="compositionally biased region" description="Pro residues" evidence="8">
    <location>
        <begin position="365"/>
        <end position="391"/>
    </location>
</feature>
<keyword evidence="3 7" id="KW-0813">Transport</keyword>
<protein>
    <recommendedName>
        <fullName evidence="7">Protein transport protein sec16</fullName>
    </recommendedName>
</protein>
<comment type="similarity">
    <text evidence="2 7">Belongs to the SEC16 family.</text>
</comment>
<feature type="compositionally biased region" description="Low complexity" evidence="8">
    <location>
        <begin position="1659"/>
        <end position="1676"/>
    </location>
</feature>
<feature type="region of interest" description="Disordered" evidence="8">
    <location>
        <begin position="1"/>
        <end position="42"/>
    </location>
</feature>
<feature type="compositionally biased region" description="Low complexity" evidence="8">
    <location>
        <begin position="628"/>
        <end position="651"/>
    </location>
</feature>
<feature type="region of interest" description="Disordered" evidence="8">
    <location>
        <begin position="1643"/>
        <end position="1772"/>
    </location>
</feature>
<evidence type="ECO:0000256" key="2">
    <source>
        <dbReference type="ARBA" id="ARBA00005927"/>
    </source>
</evidence>
<feature type="compositionally biased region" description="Polar residues" evidence="8">
    <location>
        <begin position="680"/>
        <end position="700"/>
    </location>
</feature>
<feature type="region of interest" description="Disordered" evidence="8">
    <location>
        <begin position="1426"/>
        <end position="1604"/>
    </location>
</feature>
<evidence type="ECO:0000256" key="7">
    <source>
        <dbReference type="RuleBase" id="RU364101"/>
    </source>
</evidence>
<dbReference type="GO" id="GO:0005789">
    <property type="term" value="C:endoplasmic reticulum membrane"/>
    <property type="evidence" value="ECO:0007669"/>
    <property type="project" value="UniProtKB-SubCell"/>
</dbReference>
<sequence>MATAGEASALFGAEDSAADPFTLGPLSAETEQPAAGHDLFGEHDVHSATDLFGSSTGDDLTFQAQSEAQDQASYEYAGSENTWSAHETQYSTGYSDPAQYAPAQDNTYSQQSAAQGYDSQQGQWAGYEPQQYNPPVNGSYGGYPHTPSYQNTSYATTNAYAPAAPATTAPYASYAPPSHDTNAYNSTAASAPAPAAYDPYKPAITNNVAPPSQAAYAPYNPSHPAVQQSPYSVPVALEQPSYAYVPPPATTSLLVPPVEPAQPARSAAAAEAYRPKTFNAYDPPLPPPKPAARRTPAPVWSGSPAQAPYALPTSPPAGRAPPATLPPPPHRAPSLLPPPPRTGSAFSDYAPPPVRSPLAAVHRSTPPPPPRAAVPPAAPPPSKAFSPPPRAPSATQYALPSQAAGHAYQPNGHAFHAAEPPSGVQAPHLPPPPPSAVAASYQPIAQPPAIEQHHVEHEVHAAPLTAVPEALSEPQTSQDSFDPEGGVFDAGEDFWGEEGQQQAVDHPSEPVELPQSVHEGHAEELPVQNHAGVHAEAEQPPAGDDAKAGVFEPSASNTEMSWPNEFNASQNASAASSPPRMKSPPAPLPPKPAAEPYDPYNPSRVPTHQSSPRAQTPAERTKSPGNASIRSWSSSQRVSLDQDRSSTASSPYAPPPPRIPAKESPVVSAYDPYNPAVNHIQRTGSPSSFSLRSVGSQSQDIPARDPYAPTTSSIRSRSSTNGSVFSHGVSSPEDPYAPARQRQASVESSSYSSFSALRSYGESTSSVTSVGPAQVISLSAPTHTPYAPSPSLLGSNDPLGRTSVRVPVISFGCGGRLVTCFHGNSALNTGFDVAMSSRASSIVHVRPLHTAIPQSALETSSAAYPGPLFADPGSPTTTLVRTGVSTQTKNKKARVVKYLEERAEEMSQGIGYLHQGSVEGFRAEAKLAMLKLLKVMVENDGKLSGSPQIDSDVRAALVPHLGTGDAASEALHVPALASSYPGHGSALSPDDATISVHTLRSSQLNKIQQFLLRGDRRAAYQYAADEKLWAHAMVIASSVDKEAWKEVVTEFLRAELSGKESALGPLHAMDSKSAQSDGREPLKVAYSLFAGQGSASVQELLPPKPLGSMTSLHAIAPVASTSTPMTASFLPPMPPMVLPKDVLAKWSETAAMIMCSNMTTESSSALTALGDQLAANNWIEAAHVCYLLSPQTSLIGGLGSPSGRVVLFGSASPQVQPNFWKDQDPIIFSEIVEFALSLATPTKGQEPFPGLPHLQPYRLIRAAWLAELGHIDHANRYCDAISNSLNRPSPYLNAIFGEQLKGLIDRLTAAPVLDKSGSWAKVTRPSLDKIGGWFERGFTNFITGEADSPKPVDQHGKEPTFDGPFTHYSTISSVASSAAPSPQMSTVNLADVPNSAPFRTGSAAGLRPAAGSQIARASSAVDYLRRKPSPVPRVSSASAMSSSFGDLPPRSQNQSPYGYGYVPDVTPRTDRSGLSNEVGVDDQVDTPSGPPLGTWWGDSGAPTPTAASFHHQPPPQSAEASSDGFISLMDDVPSPYAATPSYGNGGQHMDDVDDDDDLGLGNSTRKPQAKAGSPTEAENKPAAQATKPEAAKEAEKPAAGGSGWFSISKLWKRNDSMPGPVKANLGDSNNFYYDKELKRWVNKNAGADAAPPPPPSAPPRAQTASPSTATFRSTAAPPTPGTPPVRPATAIDLTDGPPKKPPMRVRSNLVPSEASSAPNTPASAGMPPPPRPASSMDPPGLDGLPTGGARARPAAKRNARSRYVDVFQENAS</sequence>
<reference evidence="11 12" key="1">
    <citation type="submission" date="2021-08" db="EMBL/GenBank/DDBJ databases">
        <title>Draft Genome Sequence of Phanerochaete sordida strain YK-624.</title>
        <authorList>
            <person name="Mori T."/>
            <person name="Dohra H."/>
            <person name="Suzuki T."/>
            <person name="Kawagishi H."/>
            <person name="Hirai H."/>
        </authorList>
    </citation>
    <scope>NUCLEOTIDE SEQUENCE [LARGE SCALE GENOMIC DNA]</scope>
    <source>
        <strain evidence="11 12">YK-624</strain>
    </source>
</reference>
<dbReference type="GO" id="GO:0016192">
    <property type="term" value="P:vesicle-mediated transport"/>
    <property type="evidence" value="ECO:0007669"/>
    <property type="project" value="UniProtKB-KW"/>
</dbReference>
<feature type="compositionally biased region" description="Pro residues" evidence="8">
    <location>
        <begin position="313"/>
        <end position="341"/>
    </location>
</feature>
<name>A0A9P3LD27_9APHY</name>
<accession>A0A9P3LD27</accession>